<sequence>MVSSSCRGNPDLKVCSKEQILMPVDEMPPFAQLCGQPLLDDGLINGANFLGTGNHTDGAPLKLQVAEGKSYRLRLVNAALDMAIELMIDYHNMAITAMGLVPIKPYTTYSLTIRMVNDTI</sequence>
<reference evidence="2 3" key="1">
    <citation type="submission" date="2019-04" db="EMBL/GenBank/DDBJ databases">
        <authorList>
            <consortium name="DOE Joint Genome Institute"/>
            <person name="Mondo S."/>
            <person name="Kjaerbolling I."/>
            <person name="Vesth T."/>
            <person name="Frisvad J.C."/>
            <person name="Nybo J.L."/>
            <person name="Theobald S."/>
            <person name="Kildgaard S."/>
            <person name="Isbrandt T."/>
            <person name="Kuo A."/>
            <person name="Sato A."/>
            <person name="Lyhne E.K."/>
            <person name="Kogle M.E."/>
            <person name="Wiebenga A."/>
            <person name="Kun R.S."/>
            <person name="Lubbers R.J."/>
            <person name="Makela M.R."/>
            <person name="Barry K."/>
            <person name="Chovatia M."/>
            <person name="Clum A."/>
            <person name="Daum C."/>
            <person name="Haridas S."/>
            <person name="He G."/>
            <person name="LaButti K."/>
            <person name="Lipzen A."/>
            <person name="Riley R."/>
            <person name="Salamov A."/>
            <person name="Simmons B.A."/>
            <person name="Magnuson J.K."/>
            <person name="Henrissat B."/>
            <person name="Mortensen U.H."/>
            <person name="Larsen T.O."/>
            <person name="Devries R.P."/>
            <person name="Grigoriev I.V."/>
            <person name="Machida M."/>
            <person name="Baker S.E."/>
            <person name="Andersen M.R."/>
            <person name="Cantor M.N."/>
            <person name="Hua S.X."/>
        </authorList>
    </citation>
    <scope>NUCLEOTIDE SEQUENCE [LARGE SCALE GENOMIC DNA]</scope>
    <source>
        <strain evidence="2 3">CBS 117616</strain>
    </source>
</reference>
<dbReference type="InterPro" id="IPR001117">
    <property type="entry name" value="Cu-oxidase_2nd"/>
</dbReference>
<accession>A0ABQ6X2Q3</accession>
<dbReference type="InterPro" id="IPR008972">
    <property type="entry name" value="Cupredoxin"/>
</dbReference>
<evidence type="ECO:0000259" key="1">
    <source>
        <dbReference type="Pfam" id="PF00394"/>
    </source>
</evidence>
<proteinExistence type="predicted"/>
<dbReference type="SUPFAM" id="SSF49503">
    <property type="entry name" value="Cupredoxins"/>
    <property type="match status" value="1"/>
</dbReference>
<dbReference type="EMBL" id="ML735688">
    <property type="protein sequence ID" value="KAE8423581.1"/>
    <property type="molecule type" value="Genomic_DNA"/>
</dbReference>
<dbReference type="Proteomes" id="UP000325395">
    <property type="component" value="Unassembled WGS sequence"/>
</dbReference>
<evidence type="ECO:0000313" key="3">
    <source>
        <dbReference type="Proteomes" id="UP000325395"/>
    </source>
</evidence>
<gene>
    <name evidence="2" type="ORF">BDV36DRAFT_242914</name>
</gene>
<feature type="domain" description="Plastocyanin-like" evidence="1">
    <location>
        <begin position="37"/>
        <end position="115"/>
    </location>
</feature>
<name>A0ABQ6X2Q3_9EURO</name>
<dbReference type="Gene3D" id="2.60.40.420">
    <property type="entry name" value="Cupredoxins - blue copper proteins"/>
    <property type="match status" value="1"/>
</dbReference>
<evidence type="ECO:0000313" key="2">
    <source>
        <dbReference type="EMBL" id="KAE8423581.1"/>
    </source>
</evidence>
<protein>
    <recommendedName>
        <fullName evidence="1">Plastocyanin-like domain-containing protein</fullName>
    </recommendedName>
</protein>
<keyword evidence="3" id="KW-1185">Reference proteome</keyword>
<organism evidence="2 3">
    <name type="scientific">Aspergillus pseudocaelatus</name>
    <dbReference type="NCBI Taxonomy" id="1825620"/>
    <lineage>
        <taxon>Eukaryota</taxon>
        <taxon>Fungi</taxon>
        <taxon>Dikarya</taxon>
        <taxon>Ascomycota</taxon>
        <taxon>Pezizomycotina</taxon>
        <taxon>Eurotiomycetes</taxon>
        <taxon>Eurotiomycetidae</taxon>
        <taxon>Eurotiales</taxon>
        <taxon>Aspergillaceae</taxon>
        <taxon>Aspergillus</taxon>
        <taxon>Aspergillus subgen. Circumdati</taxon>
    </lineage>
</organism>
<dbReference type="Pfam" id="PF00394">
    <property type="entry name" value="Cu-oxidase"/>
    <property type="match status" value="1"/>
</dbReference>